<dbReference type="AlphaFoldDB" id="A0A915INV4"/>
<dbReference type="GO" id="GO:0036464">
    <property type="term" value="C:cytoplasmic ribonucleoprotein granule"/>
    <property type="evidence" value="ECO:0007669"/>
    <property type="project" value="TreeGrafter"/>
</dbReference>
<evidence type="ECO:0000313" key="4">
    <source>
        <dbReference type="WBParaSite" id="nRc.2.0.1.t15480-RA"/>
    </source>
</evidence>
<name>A0A915INV4_ROMCU</name>
<dbReference type="GO" id="GO:0003729">
    <property type="term" value="F:mRNA binding"/>
    <property type="evidence" value="ECO:0007669"/>
    <property type="project" value="TreeGrafter"/>
</dbReference>
<accession>A0A915INV4</accession>
<protein>
    <submittedName>
        <fullName evidence="4">RNase NYN domain-containing protein</fullName>
    </submittedName>
</protein>
<dbReference type="Gene3D" id="3.40.50.11980">
    <property type="match status" value="1"/>
</dbReference>
<sequence>MIVQFAHFQGGVIVSKDMYRDVLATCPQWQETIQKRVLMYSFVNDVLMVTVDPLGKGGPTLDSFLRFQPGEVVPQTYKTLDAESCRSLVHDIEEVLNAPPPPPGEYQPRWNPNYGGYRHTNWLRIIEQQQNIAIRDYNNQLNDKKPLWVFILQSNIIEVQQQSYRWNELKFNNDGRFQSNFDENRFLISGSSENEPQQPVSIGISQNNQNRFSRVDWFANKGTRNFPNNPLFGANDRWQATAAFGSRSRSHSRHRGNDNDDGGNNGRLGPSLSSTFPNGFLVGPPLPPSQINSSSDNDADTIDTRRDHLVRKLSEIFPRDLISRVMKKHKDVTDLQVLSNLITDDMNSST</sequence>
<evidence type="ECO:0000259" key="2">
    <source>
        <dbReference type="Pfam" id="PF11977"/>
    </source>
</evidence>
<dbReference type="WBParaSite" id="nRc.2.0.1.t15480-RA">
    <property type="protein sequence ID" value="nRc.2.0.1.t15480-RA"/>
    <property type="gene ID" value="nRc.2.0.1.g15480"/>
</dbReference>
<evidence type="ECO:0000256" key="1">
    <source>
        <dbReference type="SAM" id="MobiDB-lite"/>
    </source>
</evidence>
<dbReference type="InterPro" id="IPR021869">
    <property type="entry name" value="RNase_Zc3h12_NYN"/>
</dbReference>
<proteinExistence type="predicted"/>
<evidence type="ECO:0000313" key="3">
    <source>
        <dbReference type="Proteomes" id="UP000887565"/>
    </source>
</evidence>
<dbReference type="Proteomes" id="UP000887565">
    <property type="component" value="Unplaced"/>
</dbReference>
<dbReference type="InterPro" id="IPR051101">
    <property type="entry name" value="ZC3H12/N4BP1_RNase_Reg"/>
</dbReference>
<reference evidence="4" key="1">
    <citation type="submission" date="2022-11" db="UniProtKB">
        <authorList>
            <consortium name="WormBaseParasite"/>
        </authorList>
    </citation>
    <scope>IDENTIFICATION</scope>
</reference>
<keyword evidence="3" id="KW-1185">Reference proteome</keyword>
<dbReference type="GO" id="GO:0005634">
    <property type="term" value="C:nucleus"/>
    <property type="evidence" value="ECO:0007669"/>
    <property type="project" value="TreeGrafter"/>
</dbReference>
<dbReference type="Pfam" id="PF11977">
    <property type="entry name" value="RNase_Zc3h12a"/>
    <property type="match status" value="1"/>
</dbReference>
<feature type="region of interest" description="Disordered" evidence="1">
    <location>
        <begin position="243"/>
        <end position="301"/>
    </location>
</feature>
<feature type="domain" description="RNase NYN" evidence="2">
    <location>
        <begin position="1"/>
        <end position="62"/>
    </location>
</feature>
<dbReference type="PANTHER" id="PTHR12876">
    <property type="entry name" value="N4BP1-RELATED"/>
    <property type="match status" value="1"/>
</dbReference>
<dbReference type="PANTHER" id="PTHR12876:SF35">
    <property type="entry name" value="LD08718P-RELATED"/>
    <property type="match status" value="1"/>
</dbReference>
<organism evidence="3 4">
    <name type="scientific">Romanomermis culicivorax</name>
    <name type="common">Nematode worm</name>
    <dbReference type="NCBI Taxonomy" id="13658"/>
    <lineage>
        <taxon>Eukaryota</taxon>
        <taxon>Metazoa</taxon>
        <taxon>Ecdysozoa</taxon>
        <taxon>Nematoda</taxon>
        <taxon>Enoplea</taxon>
        <taxon>Dorylaimia</taxon>
        <taxon>Mermithida</taxon>
        <taxon>Mermithoidea</taxon>
        <taxon>Mermithidae</taxon>
        <taxon>Romanomermis</taxon>
    </lineage>
</organism>
<dbReference type="GO" id="GO:0004521">
    <property type="term" value="F:RNA endonuclease activity"/>
    <property type="evidence" value="ECO:0007669"/>
    <property type="project" value="TreeGrafter"/>
</dbReference>